<dbReference type="AlphaFoldDB" id="A0A420F3F9"/>
<feature type="transmembrane region" description="Helical" evidence="2">
    <location>
        <begin position="261"/>
        <end position="278"/>
    </location>
</feature>
<evidence type="ECO:0000256" key="1">
    <source>
        <dbReference type="SAM" id="MobiDB-lite"/>
    </source>
</evidence>
<feature type="transmembrane region" description="Helical" evidence="2">
    <location>
        <begin position="325"/>
        <end position="347"/>
    </location>
</feature>
<dbReference type="PANTHER" id="PTHR36840">
    <property type="entry name" value="BLL5714 PROTEIN"/>
    <property type="match status" value="1"/>
</dbReference>
<feature type="transmembrane region" description="Helical" evidence="2">
    <location>
        <begin position="388"/>
        <end position="406"/>
    </location>
</feature>
<protein>
    <submittedName>
        <fullName evidence="3">Low temperature requirement protein A</fullName>
    </submittedName>
</protein>
<evidence type="ECO:0000313" key="3">
    <source>
        <dbReference type="EMBL" id="RKF27463.1"/>
    </source>
</evidence>
<feature type="transmembrane region" description="Helical" evidence="2">
    <location>
        <begin position="64"/>
        <end position="85"/>
    </location>
</feature>
<accession>A0A420F3F9</accession>
<dbReference type="EMBL" id="RAQQ01000006">
    <property type="protein sequence ID" value="RKF27463.1"/>
    <property type="molecule type" value="Genomic_DNA"/>
</dbReference>
<feature type="region of interest" description="Disordered" evidence="1">
    <location>
        <begin position="1"/>
        <end position="52"/>
    </location>
</feature>
<feature type="transmembrane region" description="Helical" evidence="2">
    <location>
        <begin position="130"/>
        <end position="153"/>
    </location>
</feature>
<proteinExistence type="predicted"/>
<sequence>MGCSPTRPGPVDVAGLEPPDPRETGESAAGGKGPGDHGRVGRPSEAAQAGGILRGNEDTRQANFLELFFDLALVFALIGVVSRVVPDLLSENVRLRWLSLLYTVVLALPLLWLWTTTAHITSRFDFRNRWIQLLVLASAFGLLIMTTSLPYAFVARGGAFAVPYVLLHIGRPLLLRTMLREHGAIRALYTRRAIWSTASAVFWLWGAAERDAYRVALWSVAITVDLVVARFSWPVPGMRRVPTSAWAMADTAHLPGRYQQLLLIALGETVLSIGLTYTAHPATIAATTALVITFLSSVLLWRIYFYRAGQVLAQAVGMSSNRATLGRNIGSAHVLMVLGIVAIAAGAEIVLAHPGGRTQPAWLLAILGGPAIFMLGRIRLERAVFNRLAVRRFVAIGALVLLAPPLAFGPPLLAAIVAAVVLLGVAVADARHAAGRPLEVPSPSA</sequence>
<evidence type="ECO:0000256" key="2">
    <source>
        <dbReference type="SAM" id="Phobius"/>
    </source>
</evidence>
<feature type="transmembrane region" description="Helical" evidence="2">
    <location>
        <begin position="159"/>
        <end position="177"/>
    </location>
</feature>
<organism evidence="3 4">
    <name type="scientific">Micromonospora globbae</name>
    <dbReference type="NCBI Taxonomy" id="1894969"/>
    <lineage>
        <taxon>Bacteria</taxon>
        <taxon>Bacillati</taxon>
        <taxon>Actinomycetota</taxon>
        <taxon>Actinomycetes</taxon>
        <taxon>Micromonosporales</taxon>
        <taxon>Micromonosporaceae</taxon>
        <taxon>Micromonospora</taxon>
    </lineage>
</organism>
<evidence type="ECO:0000313" key="4">
    <source>
        <dbReference type="Proteomes" id="UP000285744"/>
    </source>
</evidence>
<dbReference type="InterPro" id="IPR010640">
    <property type="entry name" value="Low_temperature_requirement_A"/>
</dbReference>
<keyword evidence="2" id="KW-0472">Membrane</keyword>
<feature type="transmembrane region" description="Helical" evidence="2">
    <location>
        <begin position="359"/>
        <end position="376"/>
    </location>
</feature>
<gene>
    <name evidence="3" type="ORF">D7I43_10430</name>
</gene>
<feature type="transmembrane region" description="Helical" evidence="2">
    <location>
        <begin position="97"/>
        <end position="118"/>
    </location>
</feature>
<name>A0A420F3F9_9ACTN</name>
<feature type="transmembrane region" description="Helical" evidence="2">
    <location>
        <begin position="189"/>
        <end position="206"/>
    </location>
</feature>
<dbReference type="Proteomes" id="UP000285744">
    <property type="component" value="Unassembled WGS sequence"/>
</dbReference>
<keyword evidence="2" id="KW-0812">Transmembrane</keyword>
<feature type="transmembrane region" description="Helical" evidence="2">
    <location>
        <begin position="212"/>
        <end position="233"/>
    </location>
</feature>
<dbReference type="PANTHER" id="PTHR36840:SF1">
    <property type="entry name" value="BLL5714 PROTEIN"/>
    <property type="match status" value="1"/>
</dbReference>
<reference evidence="3 4" key="1">
    <citation type="journal article" date="2018" name="Int. J. Syst. Evol. Microbiol.">
        <title>Micromonospora globbae sp. nov., an endophytic actinomycete isolated from roots of Globba winitii C. H. Wright.</title>
        <authorList>
            <person name="Kuncharoen N."/>
            <person name="Pittayakhajonwut P."/>
            <person name="Tanasupawat S."/>
        </authorList>
    </citation>
    <scope>NUCLEOTIDE SEQUENCE [LARGE SCALE GENOMIC DNA]</scope>
    <source>
        <strain evidence="3 4">WPS1-2</strain>
    </source>
</reference>
<feature type="transmembrane region" description="Helical" evidence="2">
    <location>
        <begin position="284"/>
        <end position="304"/>
    </location>
</feature>
<keyword evidence="2" id="KW-1133">Transmembrane helix</keyword>
<comment type="caution">
    <text evidence="3">The sequence shown here is derived from an EMBL/GenBank/DDBJ whole genome shotgun (WGS) entry which is preliminary data.</text>
</comment>
<dbReference type="Pfam" id="PF06772">
    <property type="entry name" value="LtrA"/>
    <property type="match status" value="1"/>
</dbReference>